<sequence>MSAKEARVYAEQGCSLKLSVRLQNDCGRRANWEKGPAGGGVPQRRTERLRAGVPFAQHRCWKPAARARLISFFFILGNSAFDSRYMDFELLYLPHLIYILPYLICLHQCRRYILHTVKRADFNVFSTVSIDMYFN</sequence>
<accession>A0A061INH6</accession>
<protein>
    <submittedName>
        <fullName evidence="1">Uncharacterized protein</fullName>
    </submittedName>
</protein>
<proteinExistence type="predicted"/>
<dbReference type="Proteomes" id="UP000030759">
    <property type="component" value="Unassembled WGS sequence"/>
</dbReference>
<gene>
    <name evidence="1" type="ORF">H671_1g2162</name>
</gene>
<dbReference type="AlphaFoldDB" id="A0A061INH6"/>
<dbReference type="EMBL" id="KE664590">
    <property type="protein sequence ID" value="ERE89702.1"/>
    <property type="molecule type" value="Genomic_DNA"/>
</dbReference>
<name>A0A061INH6_CRIGR</name>
<evidence type="ECO:0000313" key="2">
    <source>
        <dbReference type="Proteomes" id="UP000030759"/>
    </source>
</evidence>
<reference evidence="2" key="1">
    <citation type="journal article" date="2013" name="Nat. Biotechnol.">
        <title>Chinese hamster genome sequenced from sorted chromosomes.</title>
        <authorList>
            <person name="Brinkrolf K."/>
            <person name="Rupp O."/>
            <person name="Laux H."/>
            <person name="Kollin F."/>
            <person name="Ernst W."/>
            <person name="Linke B."/>
            <person name="Kofler R."/>
            <person name="Romand S."/>
            <person name="Hesse F."/>
            <person name="Budach W.E."/>
            <person name="Galosy S."/>
            <person name="Muller D."/>
            <person name="Noll T."/>
            <person name="Wienberg J."/>
            <person name="Jostock T."/>
            <person name="Leonard M."/>
            <person name="Grillari J."/>
            <person name="Tauch A."/>
            <person name="Goesmann A."/>
            <person name="Helk B."/>
            <person name="Mott J.E."/>
            <person name="Puhler A."/>
            <person name="Borth N."/>
        </authorList>
    </citation>
    <scope>NUCLEOTIDE SEQUENCE [LARGE SCALE GENOMIC DNA]</scope>
    <source>
        <strain evidence="2">17A/GY</strain>
    </source>
</reference>
<organism evidence="1 2">
    <name type="scientific">Cricetulus griseus</name>
    <name type="common">Chinese hamster</name>
    <name type="synonym">Cricetulus barabensis griseus</name>
    <dbReference type="NCBI Taxonomy" id="10029"/>
    <lineage>
        <taxon>Eukaryota</taxon>
        <taxon>Metazoa</taxon>
        <taxon>Chordata</taxon>
        <taxon>Craniata</taxon>
        <taxon>Vertebrata</taxon>
        <taxon>Euteleostomi</taxon>
        <taxon>Mammalia</taxon>
        <taxon>Eutheria</taxon>
        <taxon>Euarchontoglires</taxon>
        <taxon>Glires</taxon>
        <taxon>Rodentia</taxon>
        <taxon>Myomorpha</taxon>
        <taxon>Muroidea</taxon>
        <taxon>Cricetidae</taxon>
        <taxon>Cricetinae</taxon>
        <taxon>Cricetulus</taxon>
    </lineage>
</organism>
<evidence type="ECO:0000313" key="1">
    <source>
        <dbReference type="EMBL" id="ERE89702.1"/>
    </source>
</evidence>